<gene>
    <name evidence="1" type="ORF">PUNSTDRAFT_37794</name>
</gene>
<organism evidence="1 2">
    <name type="scientific">Punctularia strigosozonata (strain HHB-11173)</name>
    <name type="common">White-rot fungus</name>
    <dbReference type="NCBI Taxonomy" id="741275"/>
    <lineage>
        <taxon>Eukaryota</taxon>
        <taxon>Fungi</taxon>
        <taxon>Dikarya</taxon>
        <taxon>Basidiomycota</taxon>
        <taxon>Agaricomycotina</taxon>
        <taxon>Agaricomycetes</taxon>
        <taxon>Corticiales</taxon>
        <taxon>Punctulariaceae</taxon>
        <taxon>Punctularia</taxon>
    </lineage>
</organism>
<dbReference type="AlphaFoldDB" id="R7RZA3"/>
<proteinExistence type="predicted"/>
<keyword evidence="2" id="KW-1185">Reference proteome</keyword>
<dbReference type="RefSeq" id="XP_007389317.1">
    <property type="nucleotide sequence ID" value="XM_007389255.1"/>
</dbReference>
<protein>
    <submittedName>
        <fullName evidence="1">Uncharacterized protein</fullName>
    </submittedName>
</protein>
<feature type="non-terminal residue" evidence="1">
    <location>
        <position position="198"/>
    </location>
</feature>
<name>R7RZA3_PUNST</name>
<dbReference type="EMBL" id="JH687564">
    <property type="protein sequence ID" value="EIN03450.1"/>
    <property type="molecule type" value="Genomic_DNA"/>
</dbReference>
<evidence type="ECO:0000313" key="2">
    <source>
        <dbReference type="Proteomes" id="UP000054196"/>
    </source>
</evidence>
<dbReference type="eggNOG" id="ENOG502SMQV">
    <property type="taxonomic scope" value="Eukaryota"/>
</dbReference>
<sequence>IALACLNLPIGVRYAPENLYLAALVPGPQEPSLTALNHYIRPIIDDFVTGWHDGFFLSRTACYNSGRLARVALANAVCDLPAARKIASLAPSISKKFCSVCNCWHPVDPTDRRWRLTKLGRVDYQQWRCRNVAEMRVAAEKWRDATSEEQRTRLFLETGVRWSELWRLPYWDPTQQLVVDSMHCLLEGLAHFHYVSVL</sequence>
<dbReference type="PANTHER" id="PTHR46579:SF2">
    <property type="entry name" value="C2H2-TYPE DOMAIN-CONTAINING PROTEIN"/>
    <property type="match status" value="1"/>
</dbReference>
<dbReference type="OrthoDB" id="3234349at2759"/>
<dbReference type="PANTHER" id="PTHR46579">
    <property type="entry name" value="F5/8 TYPE C DOMAIN-CONTAINING PROTEIN-RELATED"/>
    <property type="match status" value="1"/>
</dbReference>
<feature type="non-terminal residue" evidence="1">
    <location>
        <position position="1"/>
    </location>
</feature>
<dbReference type="Proteomes" id="UP000054196">
    <property type="component" value="Unassembled WGS sequence"/>
</dbReference>
<evidence type="ECO:0000313" key="1">
    <source>
        <dbReference type="EMBL" id="EIN03450.1"/>
    </source>
</evidence>
<dbReference type="OMA" id="IRFITID"/>
<dbReference type="GeneID" id="18882311"/>
<dbReference type="HOGENOM" id="CLU_078867_1_0_1"/>
<dbReference type="KEGG" id="psq:PUNSTDRAFT_37794"/>
<reference evidence="2" key="1">
    <citation type="journal article" date="2012" name="Science">
        <title>The Paleozoic origin of enzymatic lignin decomposition reconstructed from 31 fungal genomes.</title>
        <authorList>
            <person name="Floudas D."/>
            <person name="Binder M."/>
            <person name="Riley R."/>
            <person name="Barry K."/>
            <person name="Blanchette R.A."/>
            <person name="Henrissat B."/>
            <person name="Martinez A.T."/>
            <person name="Otillar R."/>
            <person name="Spatafora J.W."/>
            <person name="Yadav J.S."/>
            <person name="Aerts A."/>
            <person name="Benoit I."/>
            <person name="Boyd A."/>
            <person name="Carlson A."/>
            <person name="Copeland A."/>
            <person name="Coutinho P.M."/>
            <person name="de Vries R.P."/>
            <person name="Ferreira P."/>
            <person name="Findley K."/>
            <person name="Foster B."/>
            <person name="Gaskell J."/>
            <person name="Glotzer D."/>
            <person name="Gorecki P."/>
            <person name="Heitman J."/>
            <person name="Hesse C."/>
            <person name="Hori C."/>
            <person name="Igarashi K."/>
            <person name="Jurgens J.A."/>
            <person name="Kallen N."/>
            <person name="Kersten P."/>
            <person name="Kohler A."/>
            <person name="Kuees U."/>
            <person name="Kumar T.K.A."/>
            <person name="Kuo A."/>
            <person name="LaButti K."/>
            <person name="Larrondo L.F."/>
            <person name="Lindquist E."/>
            <person name="Ling A."/>
            <person name="Lombard V."/>
            <person name="Lucas S."/>
            <person name="Lundell T."/>
            <person name="Martin R."/>
            <person name="McLaughlin D.J."/>
            <person name="Morgenstern I."/>
            <person name="Morin E."/>
            <person name="Murat C."/>
            <person name="Nagy L.G."/>
            <person name="Nolan M."/>
            <person name="Ohm R.A."/>
            <person name="Patyshakuliyeva A."/>
            <person name="Rokas A."/>
            <person name="Ruiz-Duenas F.J."/>
            <person name="Sabat G."/>
            <person name="Salamov A."/>
            <person name="Samejima M."/>
            <person name="Schmutz J."/>
            <person name="Slot J.C."/>
            <person name="St John F."/>
            <person name="Stenlid J."/>
            <person name="Sun H."/>
            <person name="Sun S."/>
            <person name="Syed K."/>
            <person name="Tsang A."/>
            <person name="Wiebenga A."/>
            <person name="Young D."/>
            <person name="Pisabarro A."/>
            <person name="Eastwood D.C."/>
            <person name="Martin F."/>
            <person name="Cullen D."/>
            <person name="Grigoriev I.V."/>
            <person name="Hibbett D.S."/>
        </authorList>
    </citation>
    <scope>NUCLEOTIDE SEQUENCE [LARGE SCALE GENOMIC DNA]</scope>
    <source>
        <strain evidence="2">HHB-11173 SS5</strain>
    </source>
</reference>
<accession>R7RZA3</accession>